<sequence length="758" mass="81609">MDLDALRFAEFKLLDEAVSDWSKMVGRLDDLKGAAEKGLTGAAKKADWAGYNATVSRQFIDKTAGEFDDAHTQAESISRILRDTLGELRKHQEELVGLIADAAKKNLTVSSTGGGGFRVAMNIHPDRAAKDTSVPEHSQAEVDTLRDDVQRVLNKATKSDSSAAKALEAIADLSRFGFADAQYKSRDTAVAAMEEANKLAKLAKKNPSDLTVAEFDRLNAGLKEYADNDLFAERFATSLGAKGTLEFWADINDPNANPQLNNARHDQFDDLQKHLSLTLATATQSDSLGMTEWTSKVVDLGSKPIGNSGPAGFQVMSNLMRWGDFDDQFLRDYGSRMMSAEKERAANGEGRAWQRTSTDIHLNRTKSDTGWDPLTGYLKSLSNSPDAATEFFSDPFVAANEEKNPFDGKAKSNFQYLFEERHWPIDVNAEGETSNTGRNNLALALEAATTGHPAGELPTADTPPHNEQQTKLMESVVSAISKDPASLTDHGYMSDSIAQIASEYLPDINRSITDAPTEDRSVLKLFPIAGDVAEMKHTDVSRFLVSLGKTPEGSATLEVGQKSYMANLMDYHMNPDLPEDQKYPNSTREAITEIARRSSEVSGTVAIGRQEAILGPANAEGGDFDNAVSQKKNAWSGALGTGIGVGVGMSFAASPVAGAAVGGVAGTVSSMLLEQLFKDSESDTLKGVGRDSALLWEDSKDKNHAWSLKAASEAAKSHGGTHTDDVAAWIREGTSDGFNDASTAGRAMADDLTTEIQS</sequence>
<protein>
    <submittedName>
        <fullName evidence="1">Uncharacterized protein</fullName>
    </submittedName>
</protein>
<organism evidence="1 2">
    <name type="scientific">Streptomyces venezuelae</name>
    <dbReference type="NCBI Taxonomy" id="54571"/>
    <lineage>
        <taxon>Bacteria</taxon>
        <taxon>Bacillati</taxon>
        <taxon>Actinomycetota</taxon>
        <taxon>Actinomycetes</taxon>
        <taxon>Kitasatosporales</taxon>
        <taxon>Streptomycetaceae</taxon>
        <taxon>Streptomyces</taxon>
    </lineage>
</organism>
<evidence type="ECO:0000313" key="1">
    <source>
        <dbReference type="EMBL" id="QES33738.1"/>
    </source>
</evidence>
<evidence type="ECO:0000313" key="2">
    <source>
        <dbReference type="Proteomes" id="UP000322927"/>
    </source>
</evidence>
<proteinExistence type="predicted"/>
<dbReference type="Proteomes" id="UP000322927">
    <property type="component" value="Chromosome"/>
</dbReference>
<accession>A0A5P2BVJ6</accession>
<gene>
    <name evidence="1" type="ORF">DEJ48_10360</name>
</gene>
<dbReference type="RefSeq" id="WP_150215865.1">
    <property type="nucleotide sequence ID" value="NZ_CP029192.1"/>
</dbReference>
<reference evidence="1 2" key="1">
    <citation type="submission" date="2018-05" db="EMBL/GenBank/DDBJ databases">
        <title>Streptomyces venezuelae.</title>
        <authorList>
            <person name="Kim W."/>
            <person name="Lee N."/>
            <person name="Cho B.-K."/>
        </authorList>
    </citation>
    <scope>NUCLEOTIDE SEQUENCE [LARGE SCALE GENOMIC DNA]</scope>
    <source>
        <strain evidence="1 2">ATCC 14584</strain>
    </source>
</reference>
<dbReference type="OrthoDB" id="3846417at2"/>
<dbReference type="AlphaFoldDB" id="A0A5P2BVJ6"/>
<dbReference type="EMBL" id="CP029192">
    <property type="protein sequence ID" value="QES33738.1"/>
    <property type="molecule type" value="Genomic_DNA"/>
</dbReference>
<name>A0A5P2BVJ6_STRVZ</name>